<dbReference type="PANTHER" id="PTHR10353:SF122">
    <property type="entry name" value="6-PHOSPHO-BETA-GLUCOSIDASE ASCB-RELATED"/>
    <property type="match status" value="1"/>
</dbReference>
<evidence type="ECO:0000313" key="5">
    <source>
        <dbReference type="EMBL" id="QJA01908.1"/>
    </source>
</evidence>
<dbReference type="SUPFAM" id="SSF51445">
    <property type="entry name" value="(Trans)glycosidases"/>
    <property type="match status" value="1"/>
</dbReference>
<evidence type="ECO:0000256" key="3">
    <source>
        <dbReference type="ARBA" id="ARBA00023295"/>
    </source>
</evidence>
<gene>
    <name evidence="5" type="ORF">G4D54_05455</name>
</gene>
<dbReference type="GO" id="GO:0005829">
    <property type="term" value="C:cytosol"/>
    <property type="evidence" value="ECO:0007669"/>
    <property type="project" value="TreeGrafter"/>
</dbReference>
<dbReference type="InterPro" id="IPR001360">
    <property type="entry name" value="Glyco_hydro_1"/>
</dbReference>
<evidence type="ECO:0000313" key="6">
    <source>
        <dbReference type="Proteomes" id="UP000503330"/>
    </source>
</evidence>
<dbReference type="AlphaFoldDB" id="A0AAP9MCF1"/>
<dbReference type="Gene3D" id="3.20.20.80">
    <property type="entry name" value="Glycosidases"/>
    <property type="match status" value="1"/>
</dbReference>
<dbReference type="GO" id="GO:0016052">
    <property type="term" value="P:carbohydrate catabolic process"/>
    <property type="evidence" value="ECO:0007669"/>
    <property type="project" value="TreeGrafter"/>
</dbReference>
<dbReference type="RefSeq" id="WP_008727219.1">
    <property type="nucleotide sequence ID" value="NZ_BAAACC010000022.1"/>
</dbReference>
<dbReference type="PRINTS" id="PR00131">
    <property type="entry name" value="GLHYDRLASE1"/>
</dbReference>
<organism evidence="5 6">
    <name type="scientific">Clostridium innocuum</name>
    <dbReference type="NCBI Taxonomy" id="1522"/>
    <lineage>
        <taxon>Bacteria</taxon>
        <taxon>Bacillati</taxon>
        <taxon>Bacillota</taxon>
        <taxon>Clostridia</taxon>
        <taxon>Eubacteriales</taxon>
        <taxon>Clostridiaceae</taxon>
        <taxon>Clostridium</taxon>
    </lineage>
</organism>
<protein>
    <submittedName>
        <fullName evidence="5">Glycoside hydrolase family 1 protein</fullName>
    </submittedName>
</protein>
<evidence type="ECO:0000256" key="4">
    <source>
        <dbReference type="RuleBase" id="RU003690"/>
    </source>
</evidence>
<dbReference type="Proteomes" id="UP000503330">
    <property type="component" value="Chromosome"/>
</dbReference>
<dbReference type="PANTHER" id="PTHR10353">
    <property type="entry name" value="GLYCOSYL HYDROLASE"/>
    <property type="match status" value="1"/>
</dbReference>
<dbReference type="GeneID" id="61924962"/>
<evidence type="ECO:0000256" key="1">
    <source>
        <dbReference type="ARBA" id="ARBA00010838"/>
    </source>
</evidence>
<dbReference type="Pfam" id="PF00232">
    <property type="entry name" value="Glyco_hydro_1"/>
    <property type="match status" value="1"/>
</dbReference>
<evidence type="ECO:0000256" key="2">
    <source>
        <dbReference type="ARBA" id="ARBA00022801"/>
    </source>
</evidence>
<comment type="similarity">
    <text evidence="1 4">Belongs to the glycosyl hydrolase 1 family.</text>
</comment>
<proteinExistence type="inferred from homology"/>
<dbReference type="EMBL" id="CP048838">
    <property type="protein sequence ID" value="QJA01908.1"/>
    <property type="molecule type" value="Genomic_DNA"/>
</dbReference>
<keyword evidence="2 5" id="KW-0378">Hydrolase</keyword>
<dbReference type="GO" id="GO:0008422">
    <property type="term" value="F:beta-glucosidase activity"/>
    <property type="evidence" value="ECO:0007669"/>
    <property type="project" value="TreeGrafter"/>
</dbReference>
<name>A0AAP9MCF1_CLOIN</name>
<dbReference type="InterPro" id="IPR017853">
    <property type="entry name" value="GH"/>
</dbReference>
<sequence length="478" mass="55688">MTPKNKKDFPEGFIWGGAMTASQAEGNWKAGGKGVCPPDLILYQKGKRQNDCMSSSEIQAAIQDTNGYYPRRYGIDFYHTFPEDLALLKDLGIHCLRTSVNWARIFPQGDEEEPNEEGLAFYDRLIDEMLRLGIEPLITISHFEMPVHLALTYKGWYSRKVIDCYVKYATILFNRYKGKVKYWVPFDEMNLILRESFHQFGMPSDLVENTMEHKLLALHHQMIAACEVTRIAHEVDEENKVGAMVTNFLSYPRTCDPRDALAALHNDQFENYYLDVMVRGAYPKTMFRYLEEHNFYIDYQEEDASVFEQGRADFIGISYYDTRTVSHHSIKNLRNPEEENPYLKKNDWDWVIDPLGLRYCLNRLYDQYRMPIFLLELGIGTHDEVIDGKIHDKERIEYLNAHLKQLKEAIYDGVDVMGCLMWGPIDIVSNSSAEMSKRYGFIYVDIDDSGNGTGKRWKKESFSWYQNIIRTNGKCIKP</sequence>
<reference evidence="5 6" key="1">
    <citation type="submission" date="2020-02" db="EMBL/GenBank/DDBJ databases">
        <authorList>
            <person name="Kociolek L.K."/>
            <person name="Ozer E.A."/>
        </authorList>
    </citation>
    <scope>NUCLEOTIDE SEQUENCE [LARGE SCALE GENOMIC DNA]</scope>
    <source>
        <strain evidence="5 6">ATCC 14501</strain>
    </source>
</reference>
<accession>A0AAP9MCF1</accession>
<keyword evidence="3" id="KW-0326">Glycosidase</keyword>
<dbReference type="FunFam" id="3.20.20.80:FF:000004">
    <property type="entry name" value="Beta-glucosidase 6-phospho-beta-glucosidase"/>
    <property type="match status" value="1"/>
</dbReference>